<comment type="similarity">
    <text evidence="3">Belongs to the SmpB family.</text>
</comment>
<proteinExistence type="inferred from homology"/>
<dbReference type="InterPro" id="IPR000037">
    <property type="entry name" value="SsrA-bd_prot"/>
</dbReference>
<dbReference type="HAMAP" id="MF_00023">
    <property type="entry name" value="SmpB"/>
    <property type="match status" value="1"/>
</dbReference>
<dbReference type="GO" id="GO:0070930">
    <property type="term" value="P:trans-translation-dependent protein tagging"/>
    <property type="evidence" value="ECO:0007669"/>
    <property type="project" value="TreeGrafter"/>
</dbReference>
<protein>
    <recommendedName>
        <fullName evidence="3">SsrA-binding protein</fullName>
    </recommendedName>
    <alternativeName>
        <fullName evidence="3">Small protein B</fullName>
    </alternativeName>
</protein>
<dbReference type="SUPFAM" id="SSF74982">
    <property type="entry name" value="Small protein B (SmpB)"/>
    <property type="match status" value="1"/>
</dbReference>
<dbReference type="GO" id="GO:0070929">
    <property type="term" value="P:trans-translation"/>
    <property type="evidence" value="ECO:0007669"/>
    <property type="project" value="UniProtKB-UniRule"/>
</dbReference>
<comment type="function">
    <text evidence="3">Required for rescue of stalled ribosomes mediated by trans-translation. Binds to transfer-messenger RNA (tmRNA), required for stable association of tmRNA with ribosomes. tmRNA and SmpB together mimic tRNA shape, replacing the anticodon stem-loop with SmpB. tmRNA is encoded by the ssrA gene; the 2 termini fold to resemble tRNA(Ala) and it encodes a 'tag peptide', a short internal open reading frame. During trans-translation Ala-aminoacylated tmRNA acts like a tRNA, entering the A-site of stalled ribosomes, displacing the stalled mRNA. The ribosome then switches to translate the ORF on the tmRNA; the nascent peptide is terminated with the 'tag peptide' encoded by the tmRNA and targeted for degradation. The ribosome is freed to recommence translation, which seems to be the essential function of trans-translation.</text>
</comment>
<dbReference type="OrthoDB" id="9805462at2"/>
<dbReference type="InterPro" id="IPR020081">
    <property type="entry name" value="SsrA-bd_prot_CS"/>
</dbReference>
<dbReference type="RefSeq" id="WP_048593312.1">
    <property type="nucleotide sequence ID" value="NZ_CVLB01000001.1"/>
</dbReference>
<dbReference type="Proteomes" id="UP000043763">
    <property type="component" value="Unassembled WGS sequence"/>
</dbReference>
<reference evidence="5" key="1">
    <citation type="submission" date="2015-04" db="EMBL/GenBank/DDBJ databases">
        <authorList>
            <person name="Mushtaq Mamoona"/>
        </authorList>
    </citation>
    <scope>NUCLEOTIDE SEQUENCE [LARGE SCALE GENOMIC DNA]</scope>
    <source>
        <strain evidence="5">AN4859/03</strain>
    </source>
</reference>
<dbReference type="PANTHER" id="PTHR30308:SF2">
    <property type="entry name" value="SSRA-BINDING PROTEIN"/>
    <property type="match status" value="1"/>
</dbReference>
<dbReference type="PANTHER" id="PTHR30308">
    <property type="entry name" value="TMRNA-BINDING COMPONENT OF TRANS-TRANSLATION TAGGING COMPLEX"/>
    <property type="match status" value="1"/>
</dbReference>
<keyword evidence="5" id="KW-1185">Reference proteome</keyword>
<evidence type="ECO:0000313" key="4">
    <source>
        <dbReference type="EMBL" id="CRF31431.1"/>
    </source>
</evidence>
<evidence type="ECO:0000256" key="2">
    <source>
        <dbReference type="ARBA" id="ARBA00022884"/>
    </source>
</evidence>
<evidence type="ECO:0000256" key="1">
    <source>
        <dbReference type="ARBA" id="ARBA00022490"/>
    </source>
</evidence>
<evidence type="ECO:0000313" key="5">
    <source>
        <dbReference type="Proteomes" id="UP000043763"/>
    </source>
</evidence>
<accession>A0A0G4K3J6</accession>
<dbReference type="Pfam" id="PF01668">
    <property type="entry name" value="SmpB"/>
    <property type="match status" value="1"/>
</dbReference>
<dbReference type="AlphaFoldDB" id="A0A0G4K3J6"/>
<dbReference type="EMBL" id="CVLB01000001">
    <property type="protein sequence ID" value="CRF31431.1"/>
    <property type="molecule type" value="Genomic_DNA"/>
</dbReference>
<comment type="subcellular location">
    <subcellularLocation>
        <location evidence="3">Cytoplasm</location>
    </subcellularLocation>
    <text evidence="3">The tmRNA-SmpB complex associates with stalled 70S ribosomes.</text>
</comment>
<dbReference type="Gene3D" id="2.40.280.10">
    <property type="match status" value="1"/>
</dbReference>
<sequence>MASKKDKKSGSSTISSGEIVRNKKALFNYELVEKFEAGIVLLGTEVKSLRERSVNMADSYASFKKNGELFIVNMHISPYHFGNRNNHEPLRERKLLMKKRELRRLYGKIKEQGLTLIPVKLYFSRGKVKVELALAKGKKLHDKRETLKRKTLDREMERYIKR</sequence>
<gene>
    <name evidence="3" type="primary">smpB</name>
    <name evidence="4" type="ORF">BRSU_0117</name>
</gene>
<dbReference type="InterPro" id="IPR023620">
    <property type="entry name" value="SmpB"/>
</dbReference>
<dbReference type="NCBIfam" id="NF003843">
    <property type="entry name" value="PRK05422.1"/>
    <property type="match status" value="1"/>
</dbReference>
<dbReference type="NCBIfam" id="TIGR00086">
    <property type="entry name" value="smpB"/>
    <property type="match status" value="1"/>
</dbReference>
<keyword evidence="2 3" id="KW-0694">RNA-binding</keyword>
<dbReference type="GO" id="GO:0003723">
    <property type="term" value="F:RNA binding"/>
    <property type="evidence" value="ECO:0007669"/>
    <property type="project" value="UniProtKB-UniRule"/>
</dbReference>
<organism evidence="4 5">
    <name type="scientific">Brachyspira suanatina</name>
    <dbReference type="NCBI Taxonomy" id="381802"/>
    <lineage>
        <taxon>Bacteria</taxon>
        <taxon>Pseudomonadati</taxon>
        <taxon>Spirochaetota</taxon>
        <taxon>Spirochaetia</taxon>
        <taxon>Brachyspirales</taxon>
        <taxon>Brachyspiraceae</taxon>
        <taxon>Brachyspira</taxon>
    </lineage>
</organism>
<evidence type="ECO:0000256" key="3">
    <source>
        <dbReference type="HAMAP-Rule" id="MF_00023"/>
    </source>
</evidence>
<dbReference type="CDD" id="cd09294">
    <property type="entry name" value="SmpB"/>
    <property type="match status" value="1"/>
</dbReference>
<dbReference type="GO" id="GO:0005829">
    <property type="term" value="C:cytosol"/>
    <property type="evidence" value="ECO:0007669"/>
    <property type="project" value="TreeGrafter"/>
</dbReference>
<name>A0A0G4K3J6_9SPIR</name>
<dbReference type="PROSITE" id="PS01317">
    <property type="entry name" value="SSRP"/>
    <property type="match status" value="1"/>
</dbReference>
<keyword evidence="1 3" id="KW-0963">Cytoplasm</keyword>